<accession>A0A7R9HQV2</accession>
<organism evidence="1">
    <name type="scientific">Timema monikensis</name>
    <dbReference type="NCBI Taxonomy" id="170555"/>
    <lineage>
        <taxon>Eukaryota</taxon>
        <taxon>Metazoa</taxon>
        <taxon>Ecdysozoa</taxon>
        <taxon>Arthropoda</taxon>
        <taxon>Hexapoda</taxon>
        <taxon>Insecta</taxon>
        <taxon>Pterygota</taxon>
        <taxon>Neoptera</taxon>
        <taxon>Polyneoptera</taxon>
        <taxon>Phasmatodea</taxon>
        <taxon>Timematodea</taxon>
        <taxon>Timematoidea</taxon>
        <taxon>Timematidae</taxon>
        <taxon>Timema</taxon>
    </lineage>
</organism>
<proteinExistence type="predicted"/>
<dbReference type="EMBL" id="OB794865">
    <property type="protein sequence ID" value="CAD7431228.1"/>
    <property type="molecule type" value="Genomic_DNA"/>
</dbReference>
<reference evidence="1" key="1">
    <citation type="submission" date="2020-11" db="EMBL/GenBank/DDBJ databases">
        <authorList>
            <person name="Tran Van P."/>
        </authorList>
    </citation>
    <scope>NUCLEOTIDE SEQUENCE</scope>
</reference>
<gene>
    <name evidence="1" type="ORF">TMSB3V08_LOCUS7969</name>
</gene>
<name>A0A7R9HQV2_9NEOP</name>
<dbReference type="AlphaFoldDB" id="A0A7R9HQV2"/>
<sequence>MLLYETPACLLNRCEYLIGMKKGQETNRVYSVSQSSIKIKYIKWKLKNDESLKLSNSISSLSDGLSSEYEYSQIPITRMAIVLVPSLRAPSWRRPVVLDRQLATLILSQNKILFHCCMVQFLHSVAQLHLQMWFGGRSAKPQVVLRELGQNFLHSATHCLVRNVNPRFSGKVTSHSSGRETWTPPCRDLDVAILSCHMRTTCVRSVFNSPVCLNLLHTL</sequence>
<protein>
    <submittedName>
        <fullName evidence="1">Uncharacterized protein</fullName>
    </submittedName>
</protein>
<evidence type="ECO:0000313" key="1">
    <source>
        <dbReference type="EMBL" id="CAD7431228.1"/>
    </source>
</evidence>